<dbReference type="InterPro" id="IPR036505">
    <property type="entry name" value="Amidase/PGRP_sf"/>
</dbReference>
<comment type="caution">
    <text evidence="3">The sequence shown here is derived from an EMBL/GenBank/DDBJ whole genome shotgun (WGS) entry which is preliminary data.</text>
</comment>
<evidence type="ECO:0000313" key="3">
    <source>
        <dbReference type="EMBL" id="MFD2966328.1"/>
    </source>
</evidence>
<feature type="domain" description="N-acetylmuramoyl-L-alanine amidase" evidence="1">
    <location>
        <begin position="42"/>
        <end position="170"/>
    </location>
</feature>
<dbReference type="Gene3D" id="3.40.80.10">
    <property type="entry name" value="Peptidoglycan recognition protein-like"/>
    <property type="match status" value="1"/>
</dbReference>
<name>A0ABW6BD21_9SPHI</name>
<evidence type="ECO:0000313" key="4">
    <source>
        <dbReference type="Proteomes" id="UP001597525"/>
    </source>
</evidence>
<evidence type="ECO:0000259" key="1">
    <source>
        <dbReference type="Pfam" id="PF01510"/>
    </source>
</evidence>
<organism evidence="3 4">
    <name type="scientific">Sphingobacterium bambusae</name>
    <dbReference type="NCBI Taxonomy" id="662858"/>
    <lineage>
        <taxon>Bacteria</taxon>
        <taxon>Pseudomonadati</taxon>
        <taxon>Bacteroidota</taxon>
        <taxon>Sphingobacteriia</taxon>
        <taxon>Sphingobacteriales</taxon>
        <taxon>Sphingobacteriaceae</taxon>
        <taxon>Sphingobacterium</taxon>
    </lineage>
</organism>
<dbReference type="SUPFAM" id="SSF55846">
    <property type="entry name" value="N-acetylmuramoyl-L-alanine amidase-like"/>
    <property type="match status" value="1"/>
</dbReference>
<reference evidence="4" key="1">
    <citation type="journal article" date="2019" name="Int. J. Syst. Evol. Microbiol.">
        <title>The Global Catalogue of Microorganisms (GCM) 10K type strain sequencing project: providing services to taxonomists for standard genome sequencing and annotation.</title>
        <authorList>
            <consortium name="The Broad Institute Genomics Platform"/>
            <consortium name="The Broad Institute Genome Sequencing Center for Infectious Disease"/>
            <person name="Wu L."/>
            <person name="Ma J."/>
        </authorList>
    </citation>
    <scope>NUCLEOTIDE SEQUENCE [LARGE SCALE GENOMIC DNA]</scope>
    <source>
        <strain evidence="4">KCTC 22814</strain>
    </source>
</reference>
<dbReference type="EMBL" id="JBHUPB010000003">
    <property type="protein sequence ID" value="MFD2966328.1"/>
    <property type="molecule type" value="Genomic_DNA"/>
</dbReference>
<feature type="domain" description="SH3b" evidence="2">
    <location>
        <begin position="280"/>
        <end position="325"/>
    </location>
</feature>
<evidence type="ECO:0000259" key="2">
    <source>
        <dbReference type="Pfam" id="PF08239"/>
    </source>
</evidence>
<dbReference type="Pfam" id="PF08239">
    <property type="entry name" value="SH3_3"/>
    <property type="match status" value="1"/>
</dbReference>
<protein>
    <submittedName>
        <fullName evidence="3">SH3 domain-containing protein</fullName>
    </submittedName>
</protein>
<accession>A0ABW6BD21</accession>
<dbReference type="CDD" id="cd06583">
    <property type="entry name" value="PGRP"/>
    <property type="match status" value="1"/>
</dbReference>
<dbReference type="Pfam" id="PF01510">
    <property type="entry name" value="Amidase_2"/>
    <property type="match status" value="1"/>
</dbReference>
<dbReference type="InterPro" id="IPR003646">
    <property type="entry name" value="SH3-like_bac-type"/>
</dbReference>
<dbReference type="Proteomes" id="UP001597525">
    <property type="component" value="Unassembled WGS sequence"/>
</dbReference>
<keyword evidence="4" id="KW-1185">Reference proteome</keyword>
<dbReference type="RefSeq" id="WP_320184117.1">
    <property type="nucleotide sequence ID" value="NZ_CP138332.1"/>
</dbReference>
<dbReference type="Gene3D" id="2.30.30.40">
    <property type="entry name" value="SH3 Domains"/>
    <property type="match status" value="2"/>
</dbReference>
<gene>
    <name evidence="3" type="ORF">ACFS7Y_02970</name>
</gene>
<dbReference type="InterPro" id="IPR002502">
    <property type="entry name" value="Amidase_domain"/>
</dbReference>
<proteinExistence type="predicted"/>
<sequence>METKYGFTKMSASAFSAWLGGLRLSRTILPIQQHHTYLPSYVHFTGDNHFERQKAMKDHHIRSNGWKDIGQHFTIFPDGSILTGRSLEIAPACIFGQNANAICLEHFGNFDAGADQMIRQQQESIIAVTAALCRRFNLQPSTTSIVYHHWFDLGTGLRNNGTRNNKSCPGTTFFGGNKVLDCQHNFLPLLQAALQDSPIADHSSAVEGFVAVTATALRVRTAPSTQSAMAAGQTSVQHGAVLRVYEKRDGWLKISKSTAHWVAAPYTVPVFPAVVRAEKLRVRSGPDFAIVDNRYKGELVFVFGREGNWCRIDLDGRWVHASYLDMLPVTSMD</sequence>